<dbReference type="NCBIfam" id="NF041359">
    <property type="entry name" value="GntG_guanitoxin"/>
    <property type="match status" value="1"/>
</dbReference>
<dbReference type="Gene3D" id="3.90.1150.10">
    <property type="entry name" value="Aspartate Aminotransferase, domain 1"/>
    <property type="match status" value="1"/>
</dbReference>
<evidence type="ECO:0000259" key="4">
    <source>
        <dbReference type="Pfam" id="PF01212"/>
    </source>
</evidence>
<comment type="cofactor">
    <cofactor evidence="1">
        <name>pyridoxal 5'-phosphate</name>
        <dbReference type="ChEBI" id="CHEBI:597326"/>
    </cofactor>
</comment>
<dbReference type="InterPro" id="IPR015421">
    <property type="entry name" value="PyrdxlP-dep_Trfase_major"/>
</dbReference>
<keyword evidence="3" id="KW-0663">Pyridoxal phosphate</keyword>
<gene>
    <name evidence="5" type="primary">ltaE</name>
    <name evidence="5" type="ORF">GCM10009827_101630</name>
</gene>
<organism evidence="5 6">
    <name type="scientific">Dactylosporangium maewongense</name>
    <dbReference type="NCBI Taxonomy" id="634393"/>
    <lineage>
        <taxon>Bacteria</taxon>
        <taxon>Bacillati</taxon>
        <taxon>Actinomycetota</taxon>
        <taxon>Actinomycetes</taxon>
        <taxon>Micromonosporales</taxon>
        <taxon>Micromonosporaceae</taxon>
        <taxon>Dactylosporangium</taxon>
    </lineage>
</organism>
<reference evidence="5 6" key="1">
    <citation type="journal article" date="2019" name="Int. J. Syst. Evol. Microbiol.">
        <title>The Global Catalogue of Microorganisms (GCM) 10K type strain sequencing project: providing services to taxonomists for standard genome sequencing and annotation.</title>
        <authorList>
            <consortium name="The Broad Institute Genomics Platform"/>
            <consortium name="The Broad Institute Genome Sequencing Center for Infectious Disease"/>
            <person name="Wu L."/>
            <person name="Ma J."/>
        </authorList>
    </citation>
    <scope>NUCLEOTIDE SEQUENCE [LARGE SCALE GENOMIC DNA]</scope>
    <source>
        <strain evidence="5 6">JCM 15933</strain>
    </source>
</reference>
<evidence type="ECO:0000313" key="5">
    <source>
        <dbReference type="EMBL" id="GAA1563698.1"/>
    </source>
</evidence>
<dbReference type="InterPro" id="IPR023603">
    <property type="entry name" value="Low_specificity_L-TA-like"/>
</dbReference>
<dbReference type="InterPro" id="IPR015422">
    <property type="entry name" value="PyrdxlP-dep_Trfase_small"/>
</dbReference>
<accession>A0ABN2CWK9</accession>
<dbReference type="EMBL" id="BAAAQD010000033">
    <property type="protein sequence ID" value="GAA1563698.1"/>
    <property type="molecule type" value="Genomic_DNA"/>
</dbReference>
<proteinExistence type="inferred from homology"/>
<evidence type="ECO:0000256" key="3">
    <source>
        <dbReference type="ARBA" id="ARBA00022898"/>
    </source>
</evidence>
<dbReference type="PANTHER" id="PTHR48097">
    <property type="entry name" value="L-THREONINE ALDOLASE-RELATED"/>
    <property type="match status" value="1"/>
</dbReference>
<evidence type="ECO:0000256" key="1">
    <source>
        <dbReference type="ARBA" id="ARBA00001933"/>
    </source>
</evidence>
<dbReference type="InterPro" id="IPR015424">
    <property type="entry name" value="PyrdxlP-dep_Trfase"/>
</dbReference>
<dbReference type="Gene3D" id="3.40.640.10">
    <property type="entry name" value="Type I PLP-dependent aspartate aminotransferase-like (Major domain)"/>
    <property type="match status" value="1"/>
</dbReference>
<comment type="similarity">
    <text evidence="2">Belongs to the threonine aldolase family.</text>
</comment>
<dbReference type="InterPro" id="IPR001597">
    <property type="entry name" value="ArAA_b-elim_lyase/Thr_aldolase"/>
</dbReference>
<keyword evidence="6" id="KW-1185">Reference proteome</keyword>
<dbReference type="Proteomes" id="UP001501470">
    <property type="component" value="Unassembled WGS sequence"/>
</dbReference>
<dbReference type="PANTHER" id="PTHR48097:SF9">
    <property type="entry name" value="L-THREONINE ALDOLASE"/>
    <property type="match status" value="1"/>
</dbReference>
<name>A0ABN2CWK9_9ACTN</name>
<dbReference type="Pfam" id="PF01212">
    <property type="entry name" value="Beta_elim_lyase"/>
    <property type="match status" value="1"/>
</dbReference>
<protein>
    <submittedName>
        <fullName evidence="5">Low-specificity L-threonine aldolase</fullName>
    </submittedName>
</protein>
<dbReference type="PIRSF" id="PIRSF017617">
    <property type="entry name" value="Thr_aldolase"/>
    <property type="match status" value="1"/>
</dbReference>
<comment type="caution">
    <text evidence="5">The sequence shown here is derived from an EMBL/GenBank/DDBJ whole genome shotgun (WGS) entry which is preliminary data.</text>
</comment>
<sequence length="368" mass="38722">MSTTRQAGIDIVADLRSDTVTKPTRGMRTAMARADVGDDVYREDPTVRDLEERVAGMLGHEAGLFLPSGTMGNQVAVQALVPRGGEVLCAADAHFVTYEAGAAAAHGGISTRTWTTDDGLIDVDTVAGMIHPGGSFANRTFAVVVEQTANLPGGLVHPLQRLIALRELADSTGVALHCDGARLWHAHIATGMPLHVYGGLFDTLSVCLSKGLGAPVGSVMVGSTRLVDEARRLRQRAGGAMRQAGVIAAAGLHALKHHLGRLGEDHRRAHDLAAALASTGVVQPDRVHSNMVVLDLEGTGWTAAGLVAAAAEQGVLSVAIAPRRVRLVTHLDVTEQHLRHAIHVLTGLLGRGTTEADRSQRRPSQPMP</sequence>
<dbReference type="RefSeq" id="WP_344512579.1">
    <property type="nucleotide sequence ID" value="NZ_BAAAQD010000033.1"/>
</dbReference>
<evidence type="ECO:0000313" key="6">
    <source>
        <dbReference type="Proteomes" id="UP001501470"/>
    </source>
</evidence>
<dbReference type="SUPFAM" id="SSF53383">
    <property type="entry name" value="PLP-dependent transferases"/>
    <property type="match status" value="1"/>
</dbReference>
<evidence type="ECO:0000256" key="2">
    <source>
        <dbReference type="ARBA" id="ARBA00006966"/>
    </source>
</evidence>
<feature type="domain" description="Aromatic amino acid beta-eliminating lyase/threonine aldolase" evidence="4">
    <location>
        <begin position="14"/>
        <end position="296"/>
    </location>
</feature>